<dbReference type="InterPro" id="IPR001567">
    <property type="entry name" value="Pept_M3A_M3B_dom"/>
</dbReference>
<feature type="domain" description="Oligopeptidase F N-terminal" evidence="9">
    <location>
        <begin position="114"/>
        <end position="183"/>
    </location>
</feature>
<dbReference type="PANTHER" id="PTHR11804:SF84">
    <property type="entry name" value="SACCHAROLYSIN"/>
    <property type="match status" value="1"/>
</dbReference>
<keyword evidence="5" id="KW-0862">Zinc</keyword>
<keyword evidence="2" id="KW-0645">Protease</keyword>
<protein>
    <submittedName>
        <fullName evidence="10">Oligoendopeptidase F</fullName>
    </submittedName>
</protein>
<feature type="domain" description="Peptidase M3A/M3B catalytic" evidence="8">
    <location>
        <begin position="204"/>
        <end position="582"/>
    </location>
</feature>
<dbReference type="InterPro" id="IPR004438">
    <property type="entry name" value="Peptidase_M3B"/>
</dbReference>
<dbReference type="CDD" id="cd09608">
    <property type="entry name" value="M3B_PepF"/>
    <property type="match status" value="1"/>
</dbReference>
<dbReference type="GO" id="GO:0006508">
    <property type="term" value="P:proteolysis"/>
    <property type="evidence" value="ECO:0007669"/>
    <property type="project" value="UniProtKB-KW"/>
</dbReference>
<keyword evidence="4" id="KW-0378">Hydrolase</keyword>
<evidence type="ECO:0000256" key="6">
    <source>
        <dbReference type="ARBA" id="ARBA00023049"/>
    </source>
</evidence>
<evidence type="ECO:0000313" key="10">
    <source>
        <dbReference type="EMBL" id="MFC4359459.1"/>
    </source>
</evidence>
<evidence type="ECO:0000313" key="11">
    <source>
        <dbReference type="Proteomes" id="UP001595921"/>
    </source>
</evidence>
<dbReference type="NCBIfam" id="TIGR00181">
    <property type="entry name" value="pepF"/>
    <property type="match status" value="1"/>
</dbReference>
<dbReference type="Proteomes" id="UP001595921">
    <property type="component" value="Unassembled WGS sequence"/>
</dbReference>
<dbReference type="Gene3D" id="1.20.140.70">
    <property type="entry name" value="Oligopeptidase f, N-terminal domain"/>
    <property type="match status" value="1"/>
</dbReference>
<sequence length="599" mass="68665">MSTVPERSDIEEEYKWDLESIYASDEDWEAAFDSVESRLGEVEQYEGRVTESPETLLELLELEEELMREVSKVVSYARLRSAEDTRDQEYQALSAKAENLSSQASSAVSFVEPELQELDEAELDEFVDEEPALAEYEHYFDDVLRSKPHTRSAEVEELLADLSDVTGAASDVYSMLANADMTFPTVEKPDGDAVEITQGNFTKLQKHTDREFRREVYEQFYGEWADVRNSVGAALKNSTKKDVKLARARNYDTAREAALDGPNVPVEVYDNLLETVRDNLDSLQKHAELKRKALDVDELRMWDLYMSVTGDEGPEVEWEQAVEWVTEAVAPLGEEYQQRMAEGLESRWVDVYENRGKRSGAFSAGTYDTQPFIMMNYQDNIESMFTLAHELGHSMHSELSKEEQPWQYSSYDIFTAEVASTVNETLLTHYLLENVDDDELKRHVLDQYLERVRSTLYRQTMFADFELQIHQVAEEGGALTPDAFDEIYGDLKAEFYANAEVDDHIAREWMRIPHFYYSYYVYQYSTGISAAASIVERIREEGEEAAADYREALRMGGRAYPIEVLETAGVDMTSPEPIQDALSVYDEYVDEMAELEGLN</sequence>
<dbReference type="EMBL" id="JBHSDS010000008">
    <property type="protein sequence ID" value="MFC4359459.1"/>
    <property type="molecule type" value="Genomic_DNA"/>
</dbReference>
<keyword evidence="7" id="KW-0175">Coiled coil</keyword>
<accession>A0ABD5PFG4</accession>
<dbReference type="Pfam" id="PF01432">
    <property type="entry name" value="Peptidase_M3"/>
    <property type="match status" value="1"/>
</dbReference>
<evidence type="ECO:0000256" key="2">
    <source>
        <dbReference type="ARBA" id="ARBA00022670"/>
    </source>
</evidence>
<evidence type="ECO:0000256" key="1">
    <source>
        <dbReference type="ARBA" id="ARBA00001947"/>
    </source>
</evidence>
<dbReference type="PANTHER" id="PTHR11804">
    <property type="entry name" value="PROTEASE M3 THIMET OLIGOPEPTIDASE-RELATED"/>
    <property type="match status" value="1"/>
</dbReference>
<proteinExistence type="predicted"/>
<dbReference type="Gene3D" id="1.10.287.830">
    <property type="entry name" value="putative peptidase helix hairpin domain like"/>
    <property type="match status" value="1"/>
</dbReference>
<dbReference type="RefSeq" id="WP_267621740.1">
    <property type="nucleotide sequence ID" value="NZ_JAODIW010000006.1"/>
</dbReference>
<name>A0ABD5PFG4_9EURY</name>
<dbReference type="SUPFAM" id="SSF55486">
    <property type="entry name" value="Metalloproteases ('zincins'), catalytic domain"/>
    <property type="match status" value="1"/>
</dbReference>
<evidence type="ECO:0000256" key="3">
    <source>
        <dbReference type="ARBA" id="ARBA00022723"/>
    </source>
</evidence>
<keyword evidence="11" id="KW-1185">Reference proteome</keyword>
<evidence type="ECO:0000259" key="8">
    <source>
        <dbReference type="Pfam" id="PF01432"/>
    </source>
</evidence>
<evidence type="ECO:0000256" key="5">
    <source>
        <dbReference type="ARBA" id="ARBA00022833"/>
    </source>
</evidence>
<comment type="cofactor">
    <cofactor evidence="1">
        <name>Zn(2+)</name>
        <dbReference type="ChEBI" id="CHEBI:29105"/>
    </cofactor>
</comment>
<dbReference type="GO" id="GO:0008237">
    <property type="term" value="F:metallopeptidase activity"/>
    <property type="evidence" value="ECO:0007669"/>
    <property type="project" value="UniProtKB-KW"/>
</dbReference>
<comment type="caution">
    <text evidence="10">The sequence shown here is derived from an EMBL/GenBank/DDBJ whole genome shotgun (WGS) entry which is preliminary data.</text>
</comment>
<dbReference type="Gene3D" id="1.10.1370.20">
    <property type="entry name" value="Oligoendopeptidase f, C-terminal domain"/>
    <property type="match status" value="1"/>
</dbReference>
<feature type="coiled-coil region" evidence="7">
    <location>
        <begin position="266"/>
        <end position="293"/>
    </location>
</feature>
<keyword evidence="3" id="KW-0479">Metal-binding</keyword>
<keyword evidence="6" id="KW-0482">Metalloprotease</keyword>
<dbReference type="GO" id="GO:0046872">
    <property type="term" value="F:metal ion binding"/>
    <property type="evidence" value="ECO:0007669"/>
    <property type="project" value="UniProtKB-KW"/>
</dbReference>
<dbReference type="InterPro" id="IPR042088">
    <property type="entry name" value="OligoPept_F_C"/>
</dbReference>
<gene>
    <name evidence="10" type="primary">pepF</name>
    <name evidence="10" type="ORF">ACFO0N_16065</name>
</gene>
<evidence type="ECO:0000256" key="7">
    <source>
        <dbReference type="SAM" id="Coils"/>
    </source>
</evidence>
<dbReference type="Pfam" id="PF08439">
    <property type="entry name" value="Peptidase_M3_N"/>
    <property type="match status" value="1"/>
</dbReference>
<dbReference type="InterPro" id="IPR013647">
    <property type="entry name" value="OligopepF_N_dom"/>
</dbReference>
<dbReference type="AlphaFoldDB" id="A0ABD5PFG4"/>
<reference evidence="10 11" key="1">
    <citation type="journal article" date="2019" name="Int. J. Syst. Evol. Microbiol.">
        <title>The Global Catalogue of Microorganisms (GCM) 10K type strain sequencing project: providing services to taxonomists for standard genome sequencing and annotation.</title>
        <authorList>
            <consortium name="The Broad Institute Genomics Platform"/>
            <consortium name="The Broad Institute Genome Sequencing Center for Infectious Disease"/>
            <person name="Wu L."/>
            <person name="Ma J."/>
        </authorList>
    </citation>
    <scope>NUCLEOTIDE SEQUENCE [LARGE SCALE GENOMIC DNA]</scope>
    <source>
        <strain evidence="10 11">CGMCC 1.12553</strain>
    </source>
</reference>
<organism evidence="10 11">
    <name type="scientific">Halobium salinum</name>
    <dbReference type="NCBI Taxonomy" id="1364940"/>
    <lineage>
        <taxon>Archaea</taxon>
        <taxon>Methanobacteriati</taxon>
        <taxon>Methanobacteriota</taxon>
        <taxon>Stenosarchaea group</taxon>
        <taxon>Halobacteria</taxon>
        <taxon>Halobacteriales</taxon>
        <taxon>Haloferacaceae</taxon>
        <taxon>Halobium</taxon>
    </lineage>
</organism>
<evidence type="ECO:0000259" key="9">
    <source>
        <dbReference type="Pfam" id="PF08439"/>
    </source>
</evidence>
<evidence type="ECO:0000256" key="4">
    <source>
        <dbReference type="ARBA" id="ARBA00022801"/>
    </source>
</evidence>
<dbReference type="InterPro" id="IPR045090">
    <property type="entry name" value="Pept_M3A_M3B"/>
</dbReference>